<evidence type="ECO:0008006" key="4">
    <source>
        <dbReference type="Google" id="ProtNLM"/>
    </source>
</evidence>
<dbReference type="RefSeq" id="XP_016989433.2">
    <property type="nucleotide sequence ID" value="XM_017133944.2"/>
</dbReference>
<reference evidence="3" key="1">
    <citation type="journal article" date="2021" name="Elife">
        <title>Highly contiguous assemblies of 101 drosophilid genomes.</title>
        <authorList>
            <person name="Kim B.Y."/>
            <person name="Wang J.R."/>
            <person name="Miller D.E."/>
            <person name="Barmina O."/>
            <person name="Delaney E."/>
            <person name="Thompson A."/>
            <person name="Comeault A.A."/>
            <person name="Peede D."/>
            <person name="D'Agostino E.R."/>
            <person name="Pelaez J."/>
            <person name="Aguilar J.M."/>
            <person name="Haji D."/>
            <person name="Matsunaga T."/>
            <person name="Armstrong E.E."/>
            <person name="Zych M."/>
            <person name="Ogawa Y."/>
            <person name="Stamenkovic-Radak M."/>
            <person name="Jelic M."/>
            <person name="Veselinovic M.S."/>
            <person name="Tanaskovic M."/>
            <person name="Eric P."/>
            <person name="Gao J.J."/>
            <person name="Katoh T.K."/>
            <person name="Toda M.J."/>
            <person name="Watabe H."/>
            <person name="Watada M."/>
            <person name="Davis J.S."/>
            <person name="Moyle L.C."/>
            <person name="Manoli G."/>
            <person name="Bertolini E."/>
            <person name="Kostal V."/>
            <person name="Hawley R.S."/>
            <person name="Takahashi A."/>
            <person name="Jones C.D."/>
            <person name="Price D.K."/>
            <person name="Whiteman N."/>
            <person name="Kopp A."/>
            <person name="Matute D.R."/>
            <person name="Petrov D.A."/>
        </authorList>
    </citation>
    <scope>NUCLEOTIDE SEQUENCE [LARGE SCALE GENOMIC DNA]</scope>
</reference>
<accession>A0ABM5I3E4</accession>
<organism evidence="2 3">
    <name type="scientific">Drosophila rhopaloa</name>
    <name type="common">Fruit fly</name>
    <dbReference type="NCBI Taxonomy" id="1041015"/>
    <lineage>
        <taxon>Eukaryota</taxon>
        <taxon>Metazoa</taxon>
        <taxon>Ecdysozoa</taxon>
        <taxon>Arthropoda</taxon>
        <taxon>Hexapoda</taxon>
        <taxon>Insecta</taxon>
        <taxon>Pterygota</taxon>
        <taxon>Neoptera</taxon>
        <taxon>Endopterygota</taxon>
        <taxon>Diptera</taxon>
        <taxon>Brachycera</taxon>
        <taxon>Muscomorpha</taxon>
        <taxon>Ephydroidea</taxon>
        <taxon>Drosophilidae</taxon>
        <taxon>Drosophila</taxon>
        <taxon>Sophophora</taxon>
    </lineage>
</organism>
<dbReference type="EnsemblMetazoa" id="XM_017133944.2">
    <property type="protein sequence ID" value="XP_016989433.2"/>
    <property type="gene ID" value="LOC108051732"/>
</dbReference>
<feature type="compositionally biased region" description="Basic and acidic residues" evidence="1">
    <location>
        <begin position="26"/>
        <end position="40"/>
    </location>
</feature>
<feature type="region of interest" description="Disordered" evidence="1">
    <location>
        <begin position="1"/>
        <end position="89"/>
    </location>
</feature>
<dbReference type="Gene3D" id="3.10.20.90">
    <property type="entry name" value="Phosphatidylinositol 3-kinase Catalytic Subunit, Chain A, domain 1"/>
    <property type="match status" value="1"/>
</dbReference>
<proteinExistence type="predicted"/>
<sequence length="289" mass="34342">MDRYKRERSPYRERRRERSPHRERRKERSPYREKRRERSHVLTYKKLQKMPLNLRKKAVREARNRNEKIQGKRKERKRNPPDVPTARRLRNDFDRSEHNAMLASTSQELRRILQDFETLSDIPHDITPTELRGEIAIAEGQATTIHVLRDGLSTLNVVLHQREPTIAQLKSAISLISRAQHKRKQRERYEERLRRRGIADDSDDRQPVVVASSTGELVHSAQRNGHDHRAFVSWRFLWRCFGLLNVDTNQPIDDRRSGGRATLKELGIENATTLKFVHRVKYFGRQRQS</sequence>
<feature type="compositionally biased region" description="Basic and acidic residues" evidence="1">
    <location>
        <begin position="1"/>
        <end position="16"/>
    </location>
</feature>
<feature type="compositionally biased region" description="Basic and acidic residues" evidence="1">
    <location>
        <begin position="59"/>
        <end position="72"/>
    </location>
</feature>
<keyword evidence="3" id="KW-1185">Reference proteome</keyword>
<reference evidence="2" key="2">
    <citation type="submission" date="2025-05" db="UniProtKB">
        <authorList>
            <consortium name="EnsemblMetazoa"/>
        </authorList>
    </citation>
    <scope>IDENTIFICATION</scope>
</reference>
<dbReference type="Proteomes" id="UP001652680">
    <property type="component" value="Unassembled WGS sequence"/>
</dbReference>
<protein>
    <recommendedName>
        <fullName evidence="4">SNRNP25 ubiquitin-like domain-containing protein</fullName>
    </recommendedName>
</protein>
<name>A0ABM5I3E4_DRORH</name>
<evidence type="ECO:0000256" key="1">
    <source>
        <dbReference type="SAM" id="MobiDB-lite"/>
    </source>
</evidence>
<dbReference type="GeneID" id="108051732"/>
<evidence type="ECO:0000313" key="3">
    <source>
        <dbReference type="Proteomes" id="UP001652680"/>
    </source>
</evidence>
<evidence type="ECO:0000313" key="2">
    <source>
        <dbReference type="EnsemblMetazoa" id="XP_016989433.2"/>
    </source>
</evidence>